<proteinExistence type="predicted"/>
<comment type="caution">
    <text evidence="1">The sequence shown here is derived from an EMBL/GenBank/DDBJ whole genome shotgun (WGS) entry which is preliminary data.</text>
</comment>
<reference evidence="2" key="1">
    <citation type="submission" date="2017-03" db="EMBL/GenBank/DDBJ databases">
        <title>Phytopthora megakarya and P. palmivora, two closely related causual agents of cacao black pod achieved similar genome size and gene model numbers by different mechanisms.</title>
        <authorList>
            <person name="Ali S."/>
            <person name="Shao J."/>
            <person name="Larry D.J."/>
            <person name="Kronmiller B."/>
            <person name="Shen D."/>
            <person name="Strem M.D."/>
            <person name="Melnick R.L."/>
            <person name="Guiltinan M.J."/>
            <person name="Tyler B.M."/>
            <person name="Meinhardt L.W."/>
            <person name="Bailey B.A."/>
        </authorList>
    </citation>
    <scope>NUCLEOTIDE SEQUENCE [LARGE SCALE GENOMIC DNA]</scope>
    <source>
        <strain evidence="2">zdho120</strain>
    </source>
</reference>
<protein>
    <submittedName>
        <fullName evidence="1">Uncharacterized protein</fullName>
    </submittedName>
</protein>
<organism evidence="1 2">
    <name type="scientific">Phytophthora megakarya</name>
    <dbReference type="NCBI Taxonomy" id="4795"/>
    <lineage>
        <taxon>Eukaryota</taxon>
        <taxon>Sar</taxon>
        <taxon>Stramenopiles</taxon>
        <taxon>Oomycota</taxon>
        <taxon>Peronosporomycetes</taxon>
        <taxon>Peronosporales</taxon>
        <taxon>Peronosporaceae</taxon>
        <taxon>Phytophthora</taxon>
    </lineage>
</organism>
<sequence>MRLRTRFPRKEGKFGASLLVYREDMGLNLSCMITGMLYLQNSYKNVGVGHFVSNGEAVIAPYYYEPLYSKTYNETIEHSFHTTVSEVLKDWHHDIDARVGEVLENTTAEKTNRNEAQFEWLRRHIDCRNFKADNYITPTGIPPHVGLMVELSGYKAEIAEMREKLYASIEESLKRHITVSVMTKR</sequence>
<dbReference type="Proteomes" id="UP000198211">
    <property type="component" value="Unassembled WGS sequence"/>
</dbReference>
<accession>A0A225UHZ9</accession>
<dbReference type="EMBL" id="NBNE01017715">
    <property type="protein sequence ID" value="OWY92603.1"/>
    <property type="molecule type" value="Genomic_DNA"/>
</dbReference>
<feature type="non-terminal residue" evidence="1">
    <location>
        <position position="1"/>
    </location>
</feature>
<keyword evidence="2" id="KW-1185">Reference proteome</keyword>
<name>A0A225UHZ9_9STRA</name>
<gene>
    <name evidence="1" type="ORF">PHMEG_00038329</name>
</gene>
<evidence type="ECO:0000313" key="1">
    <source>
        <dbReference type="EMBL" id="OWY92603.1"/>
    </source>
</evidence>
<evidence type="ECO:0000313" key="2">
    <source>
        <dbReference type="Proteomes" id="UP000198211"/>
    </source>
</evidence>
<dbReference type="AlphaFoldDB" id="A0A225UHZ9"/>